<organism evidence="7 8">
    <name type="scientific">Periconia digitata</name>
    <dbReference type="NCBI Taxonomy" id="1303443"/>
    <lineage>
        <taxon>Eukaryota</taxon>
        <taxon>Fungi</taxon>
        <taxon>Dikarya</taxon>
        <taxon>Ascomycota</taxon>
        <taxon>Pezizomycotina</taxon>
        <taxon>Dothideomycetes</taxon>
        <taxon>Pleosporomycetidae</taxon>
        <taxon>Pleosporales</taxon>
        <taxon>Massarineae</taxon>
        <taxon>Periconiaceae</taxon>
        <taxon>Periconia</taxon>
    </lineage>
</organism>
<gene>
    <name evidence="7" type="ORF">PDIGIT_LOCUS12487</name>
</gene>
<dbReference type="Pfam" id="PF03403">
    <property type="entry name" value="PAF-AH_p_II"/>
    <property type="match status" value="1"/>
</dbReference>
<evidence type="ECO:0000313" key="7">
    <source>
        <dbReference type="EMBL" id="CAI6339331.1"/>
    </source>
</evidence>
<protein>
    <recommendedName>
        <fullName evidence="4">Putative phospholipase</fullName>
        <ecNumber evidence="4">3.1.1.47</ecNumber>
    </recommendedName>
</protein>
<dbReference type="SUPFAM" id="SSF53474">
    <property type="entry name" value="alpha/beta-Hydrolases"/>
    <property type="match status" value="1"/>
</dbReference>
<dbReference type="Gene3D" id="3.40.50.1820">
    <property type="entry name" value="alpha/beta hydrolase"/>
    <property type="match status" value="1"/>
</dbReference>
<dbReference type="PIRSF" id="PIRSF018169">
    <property type="entry name" value="PAF_acetylhydrolase"/>
    <property type="match status" value="1"/>
</dbReference>
<evidence type="ECO:0000256" key="1">
    <source>
        <dbReference type="ARBA" id="ARBA00022801"/>
    </source>
</evidence>
<dbReference type="OrthoDB" id="2363873at2759"/>
<proteinExistence type="inferred from homology"/>
<feature type="active site" description="Charge relay system" evidence="5">
    <location>
        <position position="396"/>
    </location>
</feature>
<evidence type="ECO:0000256" key="4">
    <source>
        <dbReference type="PIRNR" id="PIRNR018169"/>
    </source>
</evidence>
<comment type="caution">
    <text evidence="7">The sequence shown here is derived from an EMBL/GenBank/DDBJ whole genome shotgun (WGS) entry which is preliminary data.</text>
</comment>
<dbReference type="GO" id="GO:0016042">
    <property type="term" value="P:lipid catabolic process"/>
    <property type="evidence" value="ECO:0007669"/>
    <property type="project" value="UniProtKB-KW"/>
</dbReference>
<evidence type="ECO:0000256" key="6">
    <source>
        <dbReference type="SAM" id="MobiDB-lite"/>
    </source>
</evidence>
<dbReference type="AlphaFoldDB" id="A0A9W4UNB2"/>
<dbReference type="EC" id="3.1.1.47" evidence="4"/>
<dbReference type="InterPro" id="IPR029058">
    <property type="entry name" value="AB_hydrolase_fold"/>
</dbReference>
<evidence type="ECO:0000256" key="2">
    <source>
        <dbReference type="ARBA" id="ARBA00022963"/>
    </source>
</evidence>
<feature type="compositionally biased region" description="Gly residues" evidence="6">
    <location>
        <begin position="498"/>
        <end position="509"/>
    </location>
</feature>
<reference evidence="7" key="1">
    <citation type="submission" date="2023-01" db="EMBL/GenBank/DDBJ databases">
        <authorList>
            <person name="Van Ghelder C."/>
            <person name="Rancurel C."/>
        </authorList>
    </citation>
    <scope>NUCLEOTIDE SEQUENCE</scope>
    <source>
        <strain evidence="7">CNCM I-4278</strain>
    </source>
</reference>
<feature type="region of interest" description="Disordered" evidence="6">
    <location>
        <begin position="486"/>
        <end position="509"/>
    </location>
</feature>
<name>A0A9W4UNB2_9PLEO</name>
<feature type="active site" description="Nucleophile" evidence="5">
    <location>
        <position position="266"/>
    </location>
</feature>
<comment type="similarity">
    <text evidence="4">Belongs to the serine esterase family.</text>
</comment>
<dbReference type="Proteomes" id="UP001152607">
    <property type="component" value="Unassembled WGS sequence"/>
</dbReference>
<keyword evidence="8" id="KW-1185">Reference proteome</keyword>
<keyword evidence="2 4" id="KW-0442">Lipid degradation</keyword>
<feature type="active site" description="Charge relay system" evidence="5">
    <location>
        <position position="318"/>
    </location>
</feature>
<feature type="compositionally biased region" description="Basic and acidic residues" evidence="6">
    <location>
        <begin position="487"/>
        <end position="496"/>
    </location>
</feature>
<dbReference type="EMBL" id="CAOQHR010000009">
    <property type="protein sequence ID" value="CAI6339331.1"/>
    <property type="molecule type" value="Genomic_DNA"/>
</dbReference>
<evidence type="ECO:0000313" key="8">
    <source>
        <dbReference type="Proteomes" id="UP001152607"/>
    </source>
</evidence>
<comment type="catalytic activity">
    <reaction evidence="4">
        <text>a 1-O-alkyl-2-acetyl-sn-glycero-3-phosphocholine + H2O = a 1-O-alkyl-sn-glycero-3-phosphocholine + acetate + H(+)</text>
        <dbReference type="Rhea" id="RHEA:17777"/>
        <dbReference type="ChEBI" id="CHEBI:15377"/>
        <dbReference type="ChEBI" id="CHEBI:15378"/>
        <dbReference type="ChEBI" id="CHEBI:30089"/>
        <dbReference type="ChEBI" id="CHEBI:30909"/>
        <dbReference type="ChEBI" id="CHEBI:36707"/>
        <dbReference type="EC" id="3.1.1.47"/>
    </reaction>
</comment>
<accession>A0A9W4UNB2</accession>
<sequence>MSWLGRFNPTPTFPAYTGPYKVGSVDVETPTSNLSSPHDPSQSPPCPDIPTVAFRMFYPAKADSNQRGVKWIHNPQREVVSAYAKFLGAGNALASLFSMFPQTLYFVDIPVHTNAQMLEPPAETKRWPVMVFSHGLGGSRNAYSHICGSLASHGIVVVAPEHRDGSAPISFVHTPDEKEKIRRIGYVKVPHSASTETYEARDKQLRTRLWEIGLIHDALLKMDEGVALRMVAEGTSKKSSNDTKLPMFAHALNVHEPGAISFAGHSFGAATMVQLAKSIYYNPTTHQPPPSYKPLYAPSSSSPLLKQITPRTPVILLDLWSLPLDSPSTTWLHAKPMPCYASDNPTGGSTLLAILSEAFFKWTTNLNQTKRVLSKPSSADPSQPGPHIFYPIHSAHLSQSDFGVLFPWLTTKVLGAKEPERVLRLNTRAVLQTLRDAGVKVARTSVKDLELEGEKVDEVEDDKEILGTRKDGVRGWVCLSAEVEEEGEKKGDEAKDVGLGGQAGGVGGV</sequence>
<keyword evidence="3 4" id="KW-0443">Lipid metabolism</keyword>
<dbReference type="PANTHER" id="PTHR10272">
    <property type="entry name" value="PLATELET-ACTIVATING FACTOR ACETYLHYDROLASE"/>
    <property type="match status" value="1"/>
</dbReference>
<dbReference type="PANTHER" id="PTHR10272:SF7">
    <property type="entry name" value="PHOSPHOLIPASE-RELATED"/>
    <property type="match status" value="1"/>
</dbReference>
<evidence type="ECO:0000256" key="5">
    <source>
        <dbReference type="PIRSR" id="PIRSR018169-1"/>
    </source>
</evidence>
<dbReference type="GO" id="GO:0003847">
    <property type="term" value="F:1-alkyl-2-acetylglycerophosphocholine esterase activity"/>
    <property type="evidence" value="ECO:0007669"/>
    <property type="project" value="UniProtKB-UniRule"/>
</dbReference>
<dbReference type="InterPro" id="IPR016715">
    <property type="entry name" value="PAF_acetylhydro_eukaryote"/>
</dbReference>
<keyword evidence="1 4" id="KW-0378">Hydrolase</keyword>
<evidence type="ECO:0000256" key="3">
    <source>
        <dbReference type="ARBA" id="ARBA00023098"/>
    </source>
</evidence>